<dbReference type="CDD" id="cd08060">
    <property type="entry name" value="MPN_UPF0172"/>
    <property type="match status" value="1"/>
</dbReference>
<dbReference type="PROSITE" id="PS50249">
    <property type="entry name" value="MPN"/>
    <property type="match status" value="1"/>
</dbReference>
<proteinExistence type="inferred from homology"/>
<dbReference type="OrthoDB" id="194468at2759"/>
<comment type="caution">
    <text evidence="3">The sequence shown here is derived from an EMBL/GenBank/DDBJ whole genome shotgun (WGS) entry which is preliminary data.</text>
</comment>
<evidence type="ECO:0000313" key="4">
    <source>
        <dbReference type="Proteomes" id="UP000648187"/>
    </source>
</evidence>
<dbReference type="InterPro" id="IPR037518">
    <property type="entry name" value="MPN"/>
</dbReference>
<keyword evidence="4" id="KW-1185">Reference proteome</keyword>
<protein>
    <recommendedName>
        <fullName evidence="2">MPN domain-containing protein</fullName>
    </recommendedName>
</protein>
<name>A0A835L1J9_SPOEX</name>
<evidence type="ECO:0000313" key="3">
    <source>
        <dbReference type="EMBL" id="KAF9408955.1"/>
    </source>
</evidence>
<dbReference type="EMBL" id="JACKWZ010000351">
    <property type="protein sequence ID" value="KAF9408955.1"/>
    <property type="molecule type" value="Genomic_DNA"/>
</dbReference>
<dbReference type="AlphaFoldDB" id="A0A835L1J9"/>
<organism evidence="3 4">
    <name type="scientific">Spodoptera exigua</name>
    <name type="common">Beet armyworm</name>
    <name type="synonym">Noctua fulgens</name>
    <dbReference type="NCBI Taxonomy" id="7107"/>
    <lineage>
        <taxon>Eukaryota</taxon>
        <taxon>Metazoa</taxon>
        <taxon>Ecdysozoa</taxon>
        <taxon>Arthropoda</taxon>
        <taxon>Hexapoda</taxon>
        <taxon>Insecta</taxon>
        <taxon>Pterygota</taxon>
        <taxon>Neoptera</taxon>
        <taxon>Endopterygota</taxon>
        <taxon>Lepidoptera</taxon>
        <taxon>Glossata</taxon>
        <taxon>Ditrysia</taxon>
        <taxon>Noctuoidea</taxon>
        <taxon>Noctuidae</taxon>
        <taxon>Amphipyrinae</taxon>
        <taxon>Spodoptera</taxon>
    </lineage>
</organism>
<dbReference type="Pfam" id="PF03665">
    <property type="entry name" value="UPF0172"/>
    <property type="match status" value="1"/>
</dbReference>
<dbReference type="PANTHER" id="PTHR12941">
    <property type="entry name" value="ER MEMBRANE PROTEIN COMPLEX"/>
    <property type="match status" value="1"/>
</dbReference>
<accession>A0A835L1J9</accession>
<dbReference type="GO" id="GO:0072546">
    <property type="term" value="C:EMC complex"/>
    <property type="evidence" value="ECO:0007669"/>
    <property type="project" value="InterPro"/>
</dbReference>
<dbReference type="PANTHER" id="PTHR12941:SF10">
    <property type="entry name" value="ER MEMBRANE PROTEIN COMPLEX SUBUNIT 8_9 HOMOLOG"/>
    <property type="match status" value="1"/>
</dbReference>
<gene>
    <name evidence="3" type="ORF">HW555_011531</name>
</gene>
<feature type="domain" description="MPN" evidence="2">
    <location>
        <begin position="4"/>
        <end position="142"/>
    </location>
</feature>
<comment type="similarity">
    <text evidence="1">Belongs to the EMC8/EMC9 family.</text>
</comment>
<reference evidence="3" key="1">
    <citation type="submission" date="2020-08" db="EMBL/GenBank/DDBJ databases">
        <title>Spodoptera exigua strain:BAW_Kor-Di-RS1 Genome sequencing and assembly.</title>
        <authorList>
            <person name="Kim J."/>
            <person name="Nam H.Y."/>
            <person name="Kwon M."/>
            <person name="Choi J.H."/>
            <person name="Cho S.R."/>
            <person name="Kim G.-H."/>
        </authorList>
    </citation>
    <scope>NUCLEOTIDE SEQUENCE</scope>
    <source>
        <strain evidence="3">BAW_Kor-Di-RS1</strain>
        <tissue evidence="3">Whole-body</tissue>
    </source>
</reference>
<dbReference type="Proteomes" id="UP000648187">
    <property type="component" value="Unassembled WGS sequence"/>
</dbReference>
<dbReference type="InterPro" id="IPR005366">
    <property type="entry name" value="EMC8/9"/>
</dbReference>
<evidence type="ECO:0000256" key="1">
    <source>
        <dbReference type="ARBA" id="ARBA00007461"/>
    </source>
</evidence>
<evidence type="ECO:0000259" key="2">
    <source>
        <dbReference type="PROSITE" id="PS50249"/>
    </source>
</evidence>
<sequence>MGEVSLETAAYAKIILHAAKYPHCAVNGVLLADGTKIRDGAKNQDLDIVDTIPLFHHSHYLSPMAEIALTQIETVAQANNRVIAGYYAACENFKDNTVEKCPGQKIAEKIAEHFPSAVFIVVDNKRMLQHLDTPAIKLHKLSDGKWKLKDANKVMFQTPYVLETVSHLLQRGVQKDLVDFDNYLDDLSQDWTNLGIEKLIASINASNTIDCKEDEKLFR</sequence>